<feature type="compositionally biased region" description="Basic and acidic residues" evidence="1">
    <location>
        <begin position="104"/>
        <end position="115"/>
    </location>
</feature>
<gene>
    <name evidence="3" type="ORF">CDL12_17061</name>
</gene>
<comment type="caution">
    <text evidence="3">The sequence shown here is derived from an EMBL/GenBank/DDBJ whole genome shotgun (WGS) entry which is preliminary data.</text>
</comment>
<proteinExistence type="predicted"/>
<feature type="compositionally biased region" description="Pro residues" evidence="1">
    <location>
        <begin position="168"/>
        <end position="246"/>
    </location>
</feature>
<evidence type="ECO:0000256" key="1">
    <source>
        <dbReference type="SAM" id="MobiDB-lite"/>
    </source>
</evidence>
<feature type="signal peptide" evidence="2">
    <location>
        <begin position="1"/>
        <end position="15"/>
    </location>
</feature>
<name>A0A2G9GYJ5_9LAMI</name>
<dbReference type="OrthoDB" id="2012132at2759"/>
<dbReference type="PRINTS" id="PR01217">
    <property type="entry name" value="PRICHEXTENSN"/>
</dbReference>
<dbReference type="STRING" id="429701.A0A2G9GYJ5"/>
<dbReference type="InterPro" id="IPR009646">
    <property type="entry name" value="Root_cap"/>
</dbReference>
<reference evidence="4" key="1">
    <citation type="journal article" date="2018" name="Gigascience">
        <title>Genome assembly of the Pink Ipe (Handroanthus impetiginosus, Bignoniaceae), a highly valued, ecologically keystone Neotropical timber forest tree.</title>
        <authorList>
            <person name="Silva-Junior O.B."/>
            <person name="Grattapaglia D."/>
            <person name="Novaes E."/>
            <person name="Collevatti R.G."/>
        </authorList>
    </citation>
    <scope>NUCLEOTIDE SEQUENCE [LARGE SCALE GENOMIC DNA]</scope>
    <source>
        <strain evidence="4">cv. UFG-1</strain>
    </source>
</reference>
<accession>A0A2G9GYJ5</accession>
<feature type="compositionally biased region" description="Low complexity" evidence="1">
    <location>
        <begin position="247"/>
        <end position="268"/>
    </location>
</feature>
<keyword evidence="4" id="KW-1185">Reference proteome</keyword>
<feature type="chain" id="PRO_5013916835" evidence="2">
    <location>
        <begin position="16"/>
        <end position="603"/>
    </location>
</feature>
<protein>
    <submittedName>
        <fullName evidence="3">Uncharacterized protein</fullName>
    </submittedName>
</protein>
<evidence type="ECO:0000313" key="3">
    <source>
        <dbReference type="EMBL" id="PIN10343.1"/>
    </source>
</evidence>
<dbReference type="Pfam" id="PF06830">
    <property type="entry name" value="Root_cap"/>
    <property type="match status" value="1"/>
</dbReference>
<evidence type="ECO:0000313" key="4">
    <source>
        <dbReference type="Proteomes" id="UP000231279"/>
    </source>
</evidence>
<feature type="region of interest" description="Disordered" evidence="1">
    <location>
        <begin position="68"/>
        <end position="346"/>
    </location>
</feature>
<sequence>MVWILLLMVLAIAEAITPPGIANNPSHARCLIKKYKHCYNLEHVCPKFCPDSCTVECVSCKPICGPASSTPPPDGNGDGKETPPKSSPPENDHGSGGGKSPPPSDRDNNGEDGGKKTPPKSSPPENGHGSGGGKSPPPNYGNDNGDGDGKGHGKETPPKSSPPEKESPPPYSPPTAPSTPSSPPPPKPTPSPSPPEHAPPITPSRPPSSPPQTPSPSTPAPSPPDYSPPTTPSMPPSSPPQNPSPSTPTSSPAPSTPTSSPSPSTSTSSPPPSHSSPPSTPATPTASPPLPTPSPPSTPSTSPPAGRPPPPTAIPPSSPVPVPTPPSHWSPPPTGDSSEAAGGRRKRCRNRNYPQCYGLEHVCPSSCPHTCEVDCVTCKPVCKCDMPGAVCQDPRFIGGDGITFYFHGKKDKDFCLVTQPNLHINAHFIGKRNQKMNRDFTWVQSIAILFGDHRLYVGAQKTTTWNEAVDRLSLAFDGEPISLSPAEGATWRPPTLPSAAVKRDEDDCFAHLELGFKFYSLSGSVDGILGQTYRANYVSRAKLGVPVAVLGGEREFSVSNLFAADCSASQFRRGNLRVSEVGLELPSMKCGSGIDGRGVVCKR</sequence>
<feature type="compositionally biased region" description="Basic and acidic residues" evidence="1">
    <location>
        <begin position="147"/>
        <end position="167"/>
    </location>
</feature>
<dbReference type="PANTHER" id="PTHR31656">
    <property type="entry name" value="ROOT CAP DOMAIN-CONTAINING PROTEIN"/>
    <property type="match status" value="1"/>
</dbReference>
<organism evidence="3 4">
    <name type="scientific">Handroanthus impetiginosus</name>
    <dbReference type="NCBI Taxonomy" id="429701"/>
    <lineage>
        <taxon>Eukaryota</taxon>
        <taxon>Viridiplantae</taxon>
        <taxon>Streptophyta</taxon>
        <taxon>Embryophyta</taxon>
        <taxon>Tracheophyta</taxon>
        <taxon>Spermatophyta</taxon>
        <taxon>Magnoliopsida</taxon>
        <taxon>eudicotyledons</taxon>
        <taxon>Gunneridae</taxon>
        <taxon>Pentapetalae</taxon>
        <taxon>asterids</taxon>
        <taxon>lamiids</taxon>
        <taxon>Lamiales</taxon>
        <taxon>Bignoniaceae</taxon>
        <taxon>Crescentiina</taxon>
        <taxon>Tabebuia alliance</taxon>
        <taxon>Handroanthus</taxon>
    </lineage>
</organism>
<feature type="compositionally biased region" description="Pro residues" evidence="1">
    <location>
        <begin position="269"/>
        <end position="334"/>
    </location>
</feature>
<evidence type="ECO:0000256" key="2">
    <source>
        <dbReference type="SAM" id="SignalP"/>
    </source>
</evidence>
<dbReference type="Proteomes" id="UP000231279">
    <property type="component" value="Unassembled WGS sequence"/>
</dbReference>
<dbReference type="EMBL" id="NKXS01003244">
    <property type="protein sequence ID" value="PIN10343.1"/>
    <property type="molecule type" value="Genomic_DNA"/>
</dbReference>
<keyword evidence="2" id="KW-0732">Signal</keyword>
<dbReference type="AlphaFoldDB" id="A0A2G9GYJ5"/>